<sequence>MGATCVTPRLSERALKKCIQSSSMWLLGVSNVAQIAGEGRGSLGQSGIKRNKHGHPASRLLMMMPIMKAMRMRVRMQMRMRMDGWWRRLRAISANNSHAFRPKLTLFELSKSDLYVPTSQRVWKGTDSGSGLCDALGLANVLVAWLTATLTHLAAGASQVSAVTTNPHGSPARSSPSICMQHNEASRNELKVTKPSGHDSASRKLAPQCAHCVSQ</sequence>
<feature type="region of interest" description="Disordered" evidence="1">
    <location>
        <begin position="162"/>
        <end position="181"/>
    </location>
</feature>
<reference evidence="2" key="1">
    <citation type="journal article" date="2003" name="Genome Biol.">
        <title>An integrated gene annotation and transcriptional profiling approach towards the full gene content of the Drosophila genome.</title>
        <authorList>
            <person name="Hild M."/>
            <person name="Beckmann B."/>
            <person name="Haas S.A."/>
            <person name="Koch B."/>
            <person name="Solovyev V."/>
            <person name="Busold C."/>
            <person name="Fellenberg K."/>
            <person name="Boutros M."/>
            <person name="Vingron M."/>
            <person name="Sauer F."/>
            <person name="Hoheisel J.D."/>
            <person name="Paro R."/>
        </authorList>
    </citation>
    <scope>NUCLEOTIDE SEQUENCE</scope>
</reference>
<name>Q6ILZ0_DROME</name>
<accession>Q6ILZ0</accession>
<dbReference type="AlphaFoldDB" id="Q6ILZ0"/>
<gene>
    <name evidence="2" type="ORF">HDC08052</name>
</gene>
<protein>
    <submittedName>
        <fullName evidence="2">HDC08052</fullName>
    </submittedName>
</protein>
<proteinExistence type="predicted"/>
<evidence type="ECO:0000313" key="2">
    <source>
        <dbReference type="EMBL" id="DAA02722.1"/>
    </source>
</evidence>
<organism evidence="2">
    <name type="scientific">Drosophila melanogaster</name>
    <name type="common">Fruit fly</name>
    <dbReference type="NCBI Taxonomy" id="7227"/>
    <lineage>
        <taxon>Eukaryota</taxon>
        <taxon>Metazoa</taxon>
        <taxon>Ecdysozoa</taxon>
        <taxon>Arthropoda</taxon>
        <taxon>Hexapoda</taxon>
        <taxon>Insecta</taxon>
        <taxon>Pterygota</taxon>
        <taxon>Neoptera</taxon>
        <taxon>Endopterygota</taxon>
        <taxon>Diptera</taxon>
        <taxon>Brachycera</taxon>
        <taxon>Muscomorpha</taxon>
        <taxon>Ephydroidea</taxon>
        <taxon>Drosophilidae</taxon>
        <taxon>Drosophila</taxon>
        <taxon>Sophophora</taxon>
    </lineage>
</organism>
<feature type="compositionally biased region" description="Polar residues" evidence="1">
    <location>
        <begin position="162"/>
        <end position="180"/>
    </location>
</feature>
<evidence type="ECO:0000256" key="1">
    <source>
        <dbReference type="SAM" id="MobiDB-lite"/>
    </source>
</evidence>
<dbReference type="EMBL" id="BK001876">
    <property type="protein sequence ID" value="DAA02722.1"/>
    <property type="molecule type" value="Genomic_DNA"/>
</dbReference>